<dbReference type="InterPro" id="IPR017981">
    <property type="entry name" value="GPCR_2-like_7TM"/>
</dbReference>
<evidence type="ECO:0000256" key="5">
    <source>
        <dbReference type="ARBA" id="ARBA00022989"/>
    </source>
</evidence>
<evidence type="ECO:0000259" key="12">
    <source>
        <dbReference type="PROSITE" id="PS50261"/>
    </source>
</evidence>
<keyword evidence="5 10" id="KW-1133">Transmembrane helix</keyword>
<dbReference type="Gene3D" id="1.20.1070.10">
    <property type="entry name" value="Rhodopsin 7-helix transmembrane proteins"/>
    <property type="match status" value="1"/>
</dbReference>
<dbReference type="InterPro" id="IPR001879">
    <property type="entry name" value="GPCR_2_extracellular_dom"/>
</dbReference>
<sequence length="491" mass="56463">METFNRSEYDFSSGEFDRELETLQYNSTTTTENIIKRVITENWGNLSVDLSEWQKSQLENVRESGIRCLLNMWLNEKEATVKGTYCNATWDNVYCWPSTPPGEKISRPCSEILQEREGAVAHHITGNAFRVCQQNGTWLWGNWTDYTECADSYEEYIRTVAEERNLVVAVQHILFIGSFISIICLATAVFIFLYFKCLRCDRVTVHIHLMLALLLRSALLIVITEPFVFMRTSHYRNVDWICKMVLSLNLYSTVASINWMFVQGVYLHSRMTTNVFDREAPLKLYYVIGWVLPFVLVGSYAVTLQTLHPVQCWKNYSERSEIWILLGPMVFALLVNLIFLINIMRILLTKVQRASATTDGDQFRRAVKATLVLFPLLGMNNLLFLYNPGGAFNKYFIIFNTSFGSTQGIFVSIFYCFICQDVRKAIARRYQRFMVRRDVNVMIQRCPSPRENGNSSVVVCIPANNSYRLGSPCITRLQGNGGEVATGETHL</sequence>
<evidence type="ECO:0000256" key="1">
    <source>
        <dbReference type="ARBA" id="ARBA00004651"/>
    </source>
</evidence>
<feature type="transmembrane region" description="Helical" evidence="10">
    <location>
        <begin position="207"/>
        <end position="224"/>
    </location>
</feature>
<dbReference type="Pfam" id="PF00002">
    <property type="entry name" value="7tm_2"/>
    <property type="match status" value="1"/>
</dbReference>
<feature type="transmembrane region" description="Helical" evidence="10">
    <location>
        <begin position="395"/>
        <end position="418"/>
    </location>
</feature>
<dbReference type="SMART" id="SM00008">
    <property type="entry name" value="HormR"/>
    <property type="match status" value="1"/>
</dbReference>
<dbReference type="SUPFAM" id="SSF81321">
    <property type="entry name" value="Family A G protein-coupled receptor-like"/>
    <property type="match status" value="1"/>
</dbReference>
<keyword evidence="6" id="KW-0297">G-protein coupled receptor</keyword>
<feature type="transmembrane region" description="Helical" evidence="10">
    <location>
        <begin position="244"/>
        <end position="262"/>
    </location>
</feature>
<evidence type="ECO:0000256" key="7">
    <source>
        <dbReference type="ARBA" id="ARBA00023136"/>
    </source>
</evidence>
<evidence type="ECO:0000313" key="14">
    <source>
        <dbReference type="Proteomes" id="UP001642540"/>
    </source>
</evidence>
<dbReference type="InterPro" id="IPR000832">
    <property type="entry name" value="GPCR_2_secretin-like"/>
</dbReference>
<proteinExistence type="inferred from homology"/>
<feature type="transmembrane region" description="Helical" evidence="10">
    <location>
        <begin position="283"/>
        <end position="302"/>
    </location>
</feature>
<accession>A0ABP1RVX9</accession>
<evidence type="ECO:0000256" key="8">
    <source>
        <dbReference type="ARBA" id="ARBA00023170"/>
    </source>
</evidence>
<keyword evidence="14" id="KW-1185">Reference proteome</keyword>
<evidence type="ECO:0000256" key="3">
    <source>
        <dbReference type="ARBA" id="ARBA00022475"/>
    </source>
</evidence>
<reference evidence="13 14" key="1">
    <citation type="submission" date="2024-08" db="EMBL/GenBank/DDBJ databases">
        <authorList>
            <person name="Cucini C."/>
            <person name="Frati F."/>
        </authorList>
    </citation>
    <scope>NUCLEOTIDE SEQUENCE [LARGE SCALE GENOMIC DNA]</scope>
</reference>
<gene>
    <name evidence="13" type="ORF">ODALV1_LOCUS26818</name>
</gene>
<evidence type="ECO:0000256" key="4">
    <source>
        <dbReference type="ARBA" id="ARBA00022692"/>
    </source>
</evidence>
<dbReference type="PANTHER" id="PTHR45620">
    <property type="entry name" value="PDF RECEPTOR-LIKE PROTEIN-RELATED"/>
    <property type="match status" value="1"/>
</dbReference>
<feature type="transmembrane region" description="Helical" evidence="10">
    <location>
        <begin position="322"/>
        <end position="348"/>
    </location>
</feature>
<feature type="transmembrane region" description="Helical" evidence="10">
    <location>
        <begin position="369"/>
        <end position="389"/>
    </location>
</feature>
<dbReference type="PANTHER" id="PTHR45620:SF15">
    <property type="entry name" value="DIURETIC HORMONE 44 RECEPTOR 1-RELATED"/>
    <property type="match status" value="1"/>
</dbReference>
<dbReference type="PROSITE" id="PS50261">
    <property type="entry name" value="G_PROTEIN_RECEP_F2_4"/>
    <property type="match status" value="1"/>
</dbReference>
<dbReference type="SUPFAM" id="SSF111418">
    <property type="entry name" value="Hormone receptor domain"/>
    <property type="match status" value="1"/>
</dbReference>
<keyword evidence="4 10" id="KW-0812">Transmembrane</keyword>
<dbReference type="InterPro" id="IPR050332">
    <property type="entry name" value="GPCR_2"/>
</dbReference>
<comment type="similarity">
    <text evidence="2">Belongs to the G-protein coupled receptor 2 family.</text>
</comment>
<name>A0ABP1RVX9_9HEXA</name>
<dbReference type="EMBL" id="CAXLJM020000116">
    <property type="protein sequence ID" value="CAL8137212.1"/>
    <property type="molecule type" value="Genomic_DNA"/>
</dbReference>
<keyword evidence="9" id="KW-0807">Transducer</keyword>
<evidence type="ECO:0000256" key="9">
    <source>
        <dbReference type="ARBA" id="ARBA00023224"/>
    </source>
</evidence>
<dbReference type="PROSITE" id="PS50227">
    <property type="entry name" value="G_PROTEIN_RECEP_F2_3"/>
    <property type="match status" value="1"/>
</dbReference>
<dbReference type="Gene3D" id="4.10.1240.10">
    <property type="entry name" value="GPCR, family 2, extracellular hormone receptor domain"/>
    <property type="match status" value="1"/>
</dbReference>
<evidence type="ECO:0000256" key="10">
    <source>
        <dbReference type="SAM" id="Phobius"/>
    </source>
</evidence>
<keyword evidence="7 10" id="KW-0472">Membrane</keyword>
<feature type="domain" description="G-protein coupled receptors family 2 profile 1" evidence="11">
    <location>
        <begin position="67"/>
        <end position="153"/>
    </location>
</feature>
<dbReference type="Pfam" id="PF02793">
    <property type="entry name" value="HRM"/>
    <property type="match status" value="1"/>
</dbReference>
<evidence type="ECO:0000259" key="11">
    <source>
        <dbReference type="PROSITE" id="PS50227"/>
    </source>
</evidence>
<organism evidence="13 14">
    <name type="scientific">Orchesella dallaii</name>
    <dbReference type="NCBI Taxonomy" id="48710"/>
    <lineage>
        <taxon>Eukaryota</taxon>
        <taxon>Metazoa</taxon>
        <taxon>Ecdysozoa</taxon>
        <taxon>Arthropoda</taxon>
        <taxon>Hexapoda</taxon>
        <taxon>Collembola</taxon>
        <taxon>Entomobryomorpha</taxon>
        <taxon>Entomobryoidea</taxon>
        <taxon>Orchesellidae</taxon>
        <taxon>Orchesellinae</taxon>
        <taxon>Orchesella</taxon>
    </lineage>
</organism>
<dbReference type="Proteomes" id="UP001642540">
    <property type="component" value="Unassembled WGS sequence"/>
</dbReference>
<evidence type="ECO:0000313" key="13">
    <source>
        <dbReference type="EMBL" id="CAL8137212.1"/>
    </source>
</evidence>
<keyword evidence="3" id="KW-1003">Cell membrane</keyword>
<evidence type="ECO:0000256" key="6">
    <source>
        <dbReference type="ARBA" id="ARBA00023040"/>
    </source>
</evidence>
<dbReference type="InterPro" id="IPR036445">
    <property type="entry name" value="GPCR_2_extracell_dom_sf"/>
</dbReference>
<comment type="caution">
    <text evidence="13">The sequence shown here is derived from an EMBL/GenBank/DDBJ whole genome shotgun (WGS) entry which is preliminary data.</text>
</comment>
<dbReference type="PRINTS" id="PR00249">
    <property type="entry name" value="GPCRSECRETIN"/>
</dbReference>
<feature type="domain" description="G-protein coupled receptors family 2 profile 2" evidence="12">
    <location>
        <begin position="170"/>
        <end position="419"/>
    </location>
</feature>
<keyword evidence="8" id="KW-0675">Receptor</keyword>
<feature type="transmembrane region" description="Helical" evidence="10">
    <location>
        <begin position="173"/>
        <end position="195"/>
    </location>
</feature>
<evidence type="ECO:0000256" key="2">
    <source>
        <dbReference type="ARBA" id="ARBA00005314"/>
    </source>
</evidence>
<comment type="subcellular location">
    <subcellularLocation>
        <location evidence="1">Cell membrane</location>
        <topology evidence="1">Multi-pass membrane protein</topology>
    </subcellularLocation>
</comment>
<protein>
    <submittedName>
        <fullName evidence="13">Uncharacterized protein</fullName>
    </submittedName>
</protein>